<gene>
    <name evidence="1" type="ORF">METZ01_LOCUS48851</name>
</gene>
<evidence type="ECO:0000313" key="1">
    <source>
        <dbReference type="EMBL" id="SUZ95997.1"/>
    </source>
</evidence>
<protein>
    <submittedName>
        <fullName evidence="1">Uncharacterized protein</fullName>
    </submittedName>
</protein>
<accession>A0A381S197</accession>
<organism evidence="1">
    <name type="scientific">marine metagenome</name>
    <dbReference type="NCBI Taxonomy" id="408172"/>
    <lineage>
        <taxon>unclassified sequences</taxon>
        <taxon>metagenomes</taxon>
        <taxon>ecological metagenomes</taxon>
    </lineage>
</organism>
<dbReference type="EMBL" id="UINC01002373">
    <property type="protein sequence ID" value="SUZ95997.1"/>
    <property type="molecule type" value="Genomic_DNA"/>
</dbReference>
<dbReference type="AlphaFoldDB" id="A0A381S197"/>
<reference evidence="1" key="1">
    <citation type="submission" date="2018-05" db="EMBL/GenBank/DDBJ databases">
        <authorList>
            <person name="Lanie J.A."/>
            <person name="Ng W.-L."/>
            <person name="Kazmierczak K.M."/>
            <person name="Andrzejewski T.M."/>
            <person name="Davidsen T.M."/>
            <person name="Wayne K.J."/>
            <person name="Tettelin H."/>
            <person name="Glass J.I."/>
            <person name="Rusch D."/>
            <person name="Podicherti R."/>
            <person name="Tsui H.-C.T."/>
            <person name="Winkler M.E."/>
        </authorList>
    </citation>
    <scope>NUCLEOTIDE SEQUENCE</scope>
</reference>
<name>A0A381S197_9ZZZZ</name>
<sequence>MRPAVLTSRQVHWHLPHDGMESALEWGFARMPAPRRVTLGAHRRGQPVRRKWRSRRLGLRAALPRRAVGRRCRQGSTSVALGPRKRNMSLAWPRRAHQQERLGFRPTVLSYRCVASGETRAA</sequence>
<proteinExistence type="predicted"/>